<keyword evidence="4" id="KW-0418">Kinase</keyword>
<evidence type="ECO:0000259" key="7">
    <source>
        <dbReference type="PROSITE" id="PS50109"/>
    </source>
</evidence>
<dbReference type="PANTHER" id="PTHR43711:SF1">
    <property type="entry name" value="HISTIDINE KINASE 1"/>
    <property type="match status" value="1"/>
</dbReference>
<dbReference type="PROSITE" id="PS50109">
    <property type="entry name" value="HIS_KIN"/>
    <property type="match status" value="1"/>
</dbReference>
<dbReference type="InterPro" id="IPR003594">
    <property type="entry name" value="HATPase_dom"/>
</dbReference>
<evidence type="ECO:0000256" key="3">
    <source>
        <dbReference type="ARBA" id="ARBA00022679"/>
    </source>
</evidence>
<comment type="caution">
    <text evidence="8">The sequence shown here is derived from an EMBL/GenBank/DDBJ whole genome shotgun (WGS) entry which is preliminary data.</text>
</comment>
<proteinExistence type="predicted"/>
<reference evidence="8" key="1">
    <citation type="submission" date="2021-01" db="EMBL/GenBank/DDBJ databases">
        <title>Whole genome shotgun sequence of Actinoplanes capillaceus NBRC 16408.</title>
        <authorList>
            <person name="Komaki H."/>
            <person name="Tamura T."/>
        </authorList>
    </citation>
    <scope>NUCLEOTIDE SEQUENCE [LARGE SCALE GENOMIC DNA]</scope>
    <source>
        <strain evidence="8">NBRC 16408</strain>
    </source>
</reference>
<dbReference type="RefSeq" id="WP_204296477.1">
    <property type="nucleotide sequence ID" value="NZ_BAAAGQ010000005.1"/>
</dbReference>
<keyword evidence="5" id="KW-0902">Two-component regulatory system</keyword>
<sequence length="121" mass="12943">MAARRGSERLRRLIEALLDLSALDAGRTELKTADIDLVVVVTDSGLGLPDHERPHVFDRFYRGAVATELAIPGAGLGLAIAKLVAVRHHGTITINPPGARSGTSMHVELPCDPPARSGHRR</sequence>
<feature type="region of interest" description="Disordered" evidence="6">
    <location>
        <begin position="95"/>
        <end position="121"/>
    </location>
</feature>
<dbReference type="EC" id="2.7.13.3" evidence="2"/>
<dbReference type="SMART" id="SM00387">
    <property type="entry name" value="HATPase_c"/>
    <property type="match status" value="1"/>
</dbReference>
<dbReference type="InterPro" id="IPR005467">
    <property type="entry name" value="His_kinase_dom"/>
</dbReference>
<accession>A0ABQ3WIQ5</accession>
<dbReference type="EMBL" id="BOMF01000066">
    <property type="protein sequence ID" value="GID46105.1"/>
    <property type="molecule type" value="Genomic_DNA"/>
</dbReference>
<comment type="catalytic activity">
    <reaction evidence="1">
        <text>ATP + protein L-histidine = ADP + protein N-phospho-L-histidine.</text>
        <dbReference type="EC" id="2.7.13.3"/>
    </reaction>
</comment>
<protein>
    <recommendedName>
        <fullName evidence="2">histidine kinase</fullName>
        <ecNumber evidence="2">2.7.13.3</ecNumber>
    </recommendedName>
</protein>
<dbReference type="PRINTS" id="PR00344">
    <property type="entry name" value="BCTRLSENSOR"/>
</dbReference>
<dbReference type="InterPro" id="IPR036890">
    <property type="entry name" value="HATPase_C_sf"/>
</dbReference>
<evidence type="ECO:0000313" key="8">
    <source>
        <dbReference type="EMBL" id="GID46105.1"/>
    </source>
</evidence>
<dbReference type="PANTHER" id="PTHR43711">
    <property type="entry name" value="TWO-COMPONENT HISTIDINE KINASE"/>
    <property type="match status" value="1"/>
</dbReference>
<dbReference type="SUPFAM" id="SSF55874">
    <property type="entry name" value="ATPase domain of HSP90 chaperone/DNA topoisomerase II/histidine kinase"/>
    <property type="match status" value="1"/>
</dbReference>
<evidence type="ECO:0000256" key="6">
    <source>
        <dbReference type="SAM" id="MobiDB-lite"/>
    </source>
</evidence>
<keyword evidence="3" id="KW-0808">Transferase</keyword>
<evidence type="ECO:0000256" key="5">
    <source>
        <dbReference type="ARBA" id="ARBA00023012"/>
    </source>
</evidence>
<feature type="domain" description="Histidine kinase" evidence="7">
    <location>
        <begin position="1"/>
        <end position="113"/>
    </location>
</feature>
<dbReference type="InterPro" id="IPR050736">
    <property type="entry name" value="Sensor_HK_Regulatory"/>
</dbReference>
<organism evidence="8">
    <name type="scientific">Actinoplanes campanulatus</name>
    <dbReference type="NCBI Taxonomy" id="113559"/>
    <lineage>
        <taxon>Bacteria</taxon>
        <taxon>Bacillati</taxon>
        <taxon>Actinomycetota</taxon>
        <taxon>Actinomycetes</taxon>
        <taxon>Micromonosporales</taxon>
        <taxon>Micromonosporaceae</taxon>
        <taxon>Actinoplanes</taxon>
    </lineage>
</organism>
<dbReference type="Gene3D" id="3.30.565.10">
    <property type="entry name" value="Histidine kinase-like ATPase, C-terminal domain"/>
    <property type="match status" value="1"/>
</dbReference>
<evidence type="ECO:0000256" key="4">
    <source>
        <dbReference type="ARBA" id="ARBA00022777"/>
    </source>
</evidence>
<dbReference type="Pfam" id="PF02518">
    <property type="entry name" value="HATPase_c"/>
    <property type="match status" value="1"/>
</dbReference>
<evidence type="ECO:0000256" key="1">
    <source>
        <dbReference type="ARBA" id="ARBA00000085"/>
    </source>
</evidence>
<evidence type="ECO:0000256" key="2">
    <source>
        <dbReference type="ARBA" id="ARBA00012438"/>
    </source>
</evidence>
<dbReference type="InterPro" id="IPR004358">
    <property type="entry name" value="Sig_transdc_His_kin-like_C"/>
</dbReference>
<name>A0ABQ3WIQ5_9ACTN</name>
<gene>
    <name evidence="8" type="ORF">Aca07nite_33800</name>
</gene>